<organism evidence="2 3">
    <name type="scientific">Nocardiopsis exhalans</name>
    <dbReference type="NCBI Taxonomy" id="163604"/>
    <lineage>
        <taxon>Bacteria</taxon>
        <taxon>Bacillati</taxon>
        <taxon>Actinomycetota</taxon>
        <taxon>Actinomycetes</taxon>
        <taxon>Streptosporangiales</taxon>
        <taxon>Nocardiopsidaceae</taxon>
        <taxon>Nocardiopsis</taxon>
    </lineage>
</organism>
<dbReference type="EMBL" id="CP099837">
    <property type="protein sequence ID" value="USY22499.1"/>
    <property type="molecule type" value="Genomic_DNA"/>
</dbReference>
<dbReference type="RefSeq" id="WP_254421271.1">
    <property type="nucleotide sequence ID" value="NZ_BAAAJB010000067.1"/>
</dbReference>
<evidence type="ECO:0000256" key="1">
    <source>
        <dbReference type="SAM" id="MobiDB-lite"/>
    </source>
</evidence>
<feature type="region of interest" description="Disordered" evidence="1">
    <location>
        <begin position="210"/>
        <end position="231"/>
    </location>
</feature>
<proteinExistence type="predicted"/>
<accession>A0ABY5DDT0</accession>
<sequence>MSTTWMRRLFMWLTLPGADAGLKPRSEPVRDTLAFEARLPSASAGLRFDASFTLEVALRKVKERERVRLLARLKRSVVETAYAEARAFDLGDHALAESELFQALNGSAYFEYSGVDELTVQVTLTVNEENYELERRRELVGQRAQLARAEHRSRMERVEELVNEVFKDSLTARMWWFEQNQDRWSDIEGAGEALDLLVALCRRGDDSEEPLVVEHDDGGATGGDGGAGPVEPSDPILAAFLSGVSTKEREALLIRLTDILDAYNRPDLVRLLHESWSEQ</sequence>
<protein>
    <recommendedName>
        <fullName evidence="4">UVR domain-containing protein</fullName>
    </recommendedName>
</protein>
<name>A0ABY5DDT0_9ACTN</name>
<evidence type="ECO:0000313" key="2">
    <source>
        <dbReference type="EMBL" id="USY22499.1"/>
    </source>
</evidence>
<evidence type="ECO:0000313" key="3">
    <source>
        <dbReference type="Proteomes" id="UP001055940"/>
    </source>
</evidence>
<evidence type="ECO:0008006" key="4">
    <source>
        <dbReference type="Google" id="ProtNLM"/>
    </source>
</evidence>
<gene>
    <name evidence="2" type="ORF">NE857_13320</name>
</gene>
<reference evidence="2" key="1">
    <citation type="submission" date="2022-06" db="EMBL/GenBank/DDBJ databases">
        <authorList>
            <person name="Ping M."/>
        </authorList>
    </citation>
    <scope>NUCLEOTIDE SEQUENCE</scope>
    <source>
        <strain evidence="2">JCM11759T</strain>
    </source>
</reference>
<keyword evidence="3" id="KW-1185">Reference proteome</keyword>
<dbReference type="Proteomes" id="UP001055940">
    <property type="component" value="Chromosome"/>
</dbReference>
<feature type="compositionally biased region" description="Gly residues" evidence="1">
    <location>
        <begin position="219"/>
        <end position="228"/>
    </location>
</feature>